<comment type="caution">
    <text evidence="1">The sequence shown here is derived from an EMBL/GenBank/DDBJ whole genome shotgun (WGS) entry which is preliminary data.</text>
</comment>
<organism evidence="1 2">
    <name type="scientific">Klebsiella michiganensis</name>
    <dbReference type="NCBI Taxonomy" id="1134687"/>
    <lineage>
        <taxon>Bacteria</taxon>
        <taxon>Pseudomonadati</taxon>
        <taxon>Pseudomonadota</taxon>
        <taxon>Gammaproteobacteria</taxon>
        <taxon>Enterobacterales</taxon>
        <taxon>Enterobacteriaceae</taxon>
        <taxon>Klebsiella/Raoultella group</taxon>
        <taxon>Klebsiella</taxon>
    </lineage>
</organism>
<evidence type="ECO:0000313" key="2">
    <source>
        <dbReference type="Proteomes" id="UP000020202"/>
    </source>
</evidence>
<dbReference type="Proteomes" id="UP000020202">
    <property type="component" value="Unassembled WGS sequence"/>
</dbReference>
<proteinExistence type="predicted"/>
<dbReference type="AlphaFoldDB" id="A0A7H5AE15"/>
<protein>
    <recommendedName>
        <fullName evidence="3">Lipoprotein</fullName>
    </recommendedName>
</protein>
<dbReference type="EMBL" id="JCNZ01000006">
    <property type="protein sequence ID" value="EWF91781.1"/>
    <property type="molecule type" value="Genomic_DNA"/>
</dbReference>
<name>A0A7H5AE15_9ENTR</name>
<dbReference type="RefSeq" id="WP_004854543.1">
    <property type="nucleotide sequence ID" value="NZ_CABEJE010000023.1"/>
</dbReference>
<gene>
    <name evidence="1" type="ORF">L373_01036</name>
</gene>
<dbReference type="PROSITE" id="PS51257">
    <property type="entry name" value="PROKAR_LIPOPROTEIN"/>
    <property type="match status" value="1"/>
</dbReference>
<evidence type="ECO:0008006" key="3">
    <source>
        <dbReference type="Google" id="ProtNLM"/>
    </source>
</evidence>
<sequence>MRTFQIVIIVSVLGLAGCSRHSSPETVDTLNTIVVPVIVNSEPAQASAKIVSCFQDNSMLIGKLSQSLKDNYLQDADNRDVFNKDGEAYQVYAALTKLEQISSMNDVYRKENNIAGLQEINKLLKSVPSVA</sequence>
<reference evidence="1 2" key="1">
    <citation type="submission" date="2014-01" db="EMBL/GenBank/DDBJ databases">
        <title>The Genome Sequence of Klebsiella oxytoca MGH 27.</title>
        <authorList>
            <consortium name="The Broad Institute Genomics Platform"/>
            <consortium name="The Broad Institute Genome Sequencing Center for Infectious Disease"/>
            <person name="Murphy C."/>
            <person name="Cosimi L."/>
            <person name="Cerqueira G."/>
            <person name="Feldgarden M."/>
            <person name="Earl A."/>
            <person name="Hung D."/>
            <person name="Onderdonk A.B."/>
            <person name="Ferraro M.J."/>
            <person name="Hooper D."/>
            <person name="Dekker J."/>
            <person name="O'Brien T."/>
            <person name="Huang S."/>
            <person name="Quan V."/>
            <person name="Ernst C."/>
            <person name="Delaney M."/>
            <person name="DuBois A."/>
            <person name="Kim D.S."/>
            <person name="Young S.K."/>
            <person name="Zeng Q."/>
            <person name="Gargeya S."/>
            <person name="Fitzgerald M."/>
            <person name="Abouelleil A."/>
            <person name="Alvarado L."/>
            <person name="Berlin A.M."/>
            <person name="Chapman S.B."/>
            <person name="Gainer-Dewar J."/>
            <person name="Goldberg J."/>
            <person name="Gnerre S."/>
            <person name="Griggs A."/>
            <person name="Gujja S."/>
            <person name="Hansen M."/>
            <person name="Howarth C."/>
            <person name="Imamovic A."/>
            <person name="Ireland A."/>
            <person name="Larimer J."/>
            <person name="McCowan C."/>
            <person name="Murphy C."/>
            <person name="Pearson M."/>
            <person name="Poon T.W."/>
            <person name="Priest M."/>
            <person name="Roberts A."/>
            <person name="Saif S."/>
            <person name="Shea T."/>
            <person name="Sykes S."/>
            <person name="Wortman J."/>
            <person name="Nusbaum C."/>
            <person name="Birren B."/>
        </authorList>
    </citation>
    <scope>NUCLEOTIDE SEQUENCE [LARGE SCALE GENOMIC DNA]</scope>
    <source>
        <strain evidence="1 2">MGH 27</strain>
    </source>
</reference>
<accession>A0A7H5AE15</accession>
<evidence type="ECO:0000313" key="1">
    <source>
        <dbReference type="EMBL" id="EWF91781.1"/>
    </source>
</evidence>